<feature type="transmembrane region" description="Helical" evidence="1">
    <location>
        <begin position="143"/>
        <end position="158"/>
    </location>
</feature>
<keyword evidence="1" id="KW-0812">Transmembrane</keyword>
<dbReference type="PANTHER" id="PTHR23028:SF53">
    <property type="entry name" value="ACYL_TRANSF_3 DOMAIN-CONTAINING PROTEIN"/>
    <property type="match status" value="1"/>
</dbReference>
<reference evidence="3 4" key="1">
    <citation type="submission" date="2017-03" db="EMBL/GenBank/DDBJ databases">
        <title>Genome sequence of Sphingomonas mucosissima DSM 17494.</title>
        <authorList>
            <person name="Poehlein A."/>
            <person name="Wuebbeler J.H."/>
            <person name="Steinbuechel A."/>
            <person name="Daniel R."/>
        </authorList>
    </citation>
    <scope>NUCLEOTIDE SEQUENCE [LARGE SCALE GENOMIC DNA]</scope>
    <source>
        <strain evidence="3 4">DSM 17494</strain>
    </source>
</reference>
<dbReference type="InterPro" id="IPR050879">
    <property type="entry name" value="Acyltransferase_3"/>
</dbReference>
<dbReference type="RefSeq" id="WP_169715688.1">
    <property type="nucleotide sequence ID" value="NZ_NBBJ01000003.1"/>
</dbReference>
<feature type="transmembrane region" description="Helical" evidence="1">
    <location>
        <begin position="338"/>
        <end position="360"/>
    </location>
</feature>
<dbReference type="Pfam" id="PF01757">
    <property type="entry name" value="Acyl_transf_3"/>
    <property type="match status" value="1"/>
</dbReference>
<comment type="caution">
    <text evidence="3">The sequence shown here is derived from an EMBL/GenBank/DDBJ whole genome shotgun (WGS) entry which is preliminary data.</text>
</comment>
<keyword evidence="1" id="KW-1133">Transmembrane helix</keyword>
<organism evidence="3 4">
    <name type="scientific">Sphingomonas mucosissima</name>
    <dbReference type="NCBI Taxonomy" id="370959"/>
    <lineage>
        <taxon>Bacteria</taxon>
        <taxon>Pseudomonadati</taxon>
        <taxon>Pseudomonadota</taxon>
        <taxon>Alphaproteobacteria</taxon>
        <taxon>Sphingomonadales</taxon>
        <taxon>Sphingomonadaceae</taxon>
        <taxon>Sphingomonas</taxon>
    </lineage>
</organism>
<evidence type="ECO:0000259" key="2">
    <source>
        <dbReference type="Pfam" id="PF01757"/>
    </source>
</evidence>
<evidence type="ECO:0000256" key="1">
    <source>
        <dbReference type="SAM" id="Phobius"/>
    </source>
</evidence>
<evidence type="ECO:0000313" key="4">
    <source>
        <dbReference type="Proteomes" id="UP000197783"/>
    </source>
</evidence>
<keyword evidence="3" id="KW-0808">Transferase</keyword>
<feature type="transmembrane region" description="Helical" evidence="1">
    <location>
        <begin position="72"/>
        <end position="91"/>
    </location>
</feature>
<evidence type="ECO:0000313" key="3">
    <source>
        <dbReference type="EMBL" id="OWK29781.1"/>
    </source>
</evidence>
<dbReference type="InterPro" id="IPR002656">
    <property type="entry name" value="Acyl_transf_3_dom"/>
</dbReference>
<feature type="transmembrane region" description="Helical" evidence="1">
    <location>
        <begin position="242"/>
        <end position="262"/>
    </location>
</feature>
<keyword evidence="3" id="KW-0012">Acyltransferase</keyword>
<feature type="domain" description="Acyltransferase 3" evidence="2">
    <location>
        <begin position="6"/>
        <end position="323"/>
    </location>
</feature>
<keyword evidence="1" id="KW-0472">Membrane</keyword>
<feature type="transmembrane region" description="Helical" evidence="1">
    <location>
        <begin position="269"/>
        <end position="288"/>
    </location>
</feature>
<protein>
    <submittedName>
        <fullName evidence="3">O-acetyltransferase OatA</fullName>
        <ecNumber evidence="3">2.3.1.-</ecNumber>
    </submittedName>
</protein>
<gene>
    <name evidence="3" type="primary">oatA</name>
    <name evidence="3" type="ORF">SPMU_22020</name>
</gene>
<feature type="transmembrane region" description="Helical" evidence="1">
    <location>
        <begin position="308"/>
        <end position="326"/>
    </location>
</feature>
<dbReference type="PANTHER" id="PTHR23028">
    <property type="entry name" value="ACETYLTRANSFERASE"/>
    <property type="match status" value="1"/>
</dbReference>
<dbReference type="EC" id="2.3.1.-" evidence="3"/>
<dbReference type="AlphaFoldDB" id="A0A245ZJ56"/>
<dbReference type="GO" id="GO:0016020">
    <property type="term" value="C:membrane"/>
    <property type="evidence" value="ECO:0007669"/>
    <property type="project" value="TreeGrafter"/>
</dbReference>
<dbReference type="Proteomes" id="UP000197783">
    <property type="component" value="Unassembled WGS sequence"/>
</dbReference>
<proteinExistence type="predicted"/>
<feature type="transmembrane region" description="Helical" evidence="1">
    <location>
        <begin position="164"/>
        <end position="181"/>
    </location>
</feature>
<dbReference type="EMBL" id="NBBJ01000003">
    <property type="protein sequence ID" value="OWK29781.1"/>
    <property type="molecule type" value="Genomic_DNA"/>
</dbReference>
<dbReference type="GO" id="GO:0009103">
    <property type="term" value="P:lipopolysaccharide biosynthetic process"/>
    <property type="evidence" value="ECO:0007669"/>
    <property type="project" value="TreeGrafter"/>
</dbReference>
<dbReference type="GO" id="GO:0016747">
    <property type="term" value="F:acyltransferase activity, transferring groups other than amino-acyl groups"/>
    <property type="evidence" value="ECO:0007669"/>
    <property type="project" value="InterPro"/>
</dbReference>
<keyword evidence="4" id="KW-1185">Reference proteome</keyword>
<sequence length="595" mass="65643">MKHRREIDGLRTVAVLPVLLSHAGVSLFAGGFVGVDVFFVISGYLITGIILSEMDEQRFSIMRFYERRTRRLLPALFVMMAACLIAGWFLMSADAYQNLGQSVVATTVFSNNILLTMTSGYWDMESQFKPLLHTWSLGVEEQYYIAVPLILVLVHRYLRRHVPLALATIGVISFALCLWSMRAHPVGNFYLLHTRAWELAAGGWAATVRSPDDHRGSDALSILGLLMIAATVLALPEGSPSPSPAIALPVAGTALILLYCRAGLAHRVLGSRLMVGIGMISYSAYLWHQPLFAFLRVASSSSPPVWQFVALIPVALCLAWASWRFVERPFRSRSMRFRTVAAVLAPAALALLLIGALLHLRGGLPQRFDVAPGADPPASFKAYNMRVFELKQDRFPPGARQRALILGNSTARDVVNMAGEAGALPGYAIVYRDDLSLCDGDRLSASKRALVAAATLVVLAYDHQPQRTCSGWQLAQRLDLHGKIVFIGPKGFGVNLNPYARLPLAQRRCARVPLSATAREASRLYRAITPPQLYVDVIAALSPDGRHVPVFDTQGRSLSEDRVHVTRAGARFVGERVFRHPAWQRIVRRVANERH</sequence>
<name>A0A245ZJ56_9SPHN</name>
<accession>A0A245ZJ56</accession>
<feature type="transmembrane region" description="Helical" evidence="1">
    <location>
        <begin position="27"/>
        <end position="51"/>
    </location>
</feature>